<reference evidence="2 3" key="1">
    <citation type="journal article" date="2009" name="Science">
        <title>Green evolution and dynamic adaptations revealed by genomes of the marine picoeukaryotes Micromonas.</title>
        <authorList>
            <person name="Worden A.Z."/>
            <person name="Lee J.H."/>
            <person name="Mock T."/>
            <person name="Rouze P."/>
            <person name="Simmons M.P."/>
            <person name="Aerts A.L."/>
            <person name="Allen A.E."/>
            <person name="Cuvelier M.L."/>
            <person name="Derelle E."/>
            <person name="Everett M.V."/>
            <person name="Foulon E."/>
            <person name="Grimwood J."/>
            <person name="Gundlach H."/>
            <person name="Henrissat B."/>
            <person name="Napoli C."/>
            <person name="McDonald S.M."/>
            <person name="Parker M.S."/>
            <person name="Rombauts S."/>
            <person name="Salamov A."/>
            <person name="Von Dassow P."/>
            <person name="Badger J.H."/>
            <person name="Coutinho P.M."/>
            <person name="Demir E."/>
            <person name="Dubchak I."/>
            <person name="Gentemann C."/>
            <person name="Eikrem W."/>
            <person name="Gready J.E."/>
            <person name="John U."/>
            <person name="Lanier W."/>
            <person name="Lindquist E.A."/>
            <person name="Lucas S."/>
            <person name="Mayer K.F."/>
            <person name="Moreau H."/>
            <person name="Not F."/>
            <person name="Otillar R."/>
            <person name="Panaud O."/>
            <person name="Pangilinan J."/>
            <person name="Paulsen I."/>
            <person name="Piegu B."/>
            <person name="Poliakov A."/>
            <person name="Robbens S."/>
            <person name="Schmutz J."/>
            <person name="Toulza E."/>
            <person name="Wyss T."/>
            <person name="Zelensky A."/>
            <person name="Zhou K."/>
            <person name="Armbrust E.V."/>
            <person name="Bhattacharya D."/>
            <person name="Goodenough U.W."/>
            <person name="Van de Peer Y."/>
            <person name="Grigoriev I.V."/>
        </authorList>
    </citation>
    <scope>NUCLEOTIDE SEQUENCE [LARGE SCALE GENOMIC DNA]</scope>
    <source>
        <strain evidence="3">RCC299 / NOUM17</strain>
    </source>
</reference>
<feature type="compositionally biased region" description="Acidic residues" evidence="1">
    <location>
        <begin position="300"/>
        <end position="316"/>
    </location>
</feature>
<dbReference type="EMBL" id="CP001323">
    <property type="protein sequence ID" value="ACO61068.1"/>
    <property type="molecule type" value="Genomic_DNA"/>
</dbReference>
<feature type="compositionally biased region" description="Acidic residues" evidence="1">
    <location>
        <begin position="272"/>
        <end position="290"/>
    </location>
</feature>
<feature type="region of interest" description="Disordered" evidence="1">
    <location>
        <begin position="1"/>
        <end position="23"/>
    </location>
</feature>
<dbReference type="Proteomes" id="UP000002009">
    <property type="component" value="Chromosome 2"/>
</dbReference>
<dbReference type="KEGG" id="mis:MICPUN_98663"/>
<accession>C1DZ82</accession>
<proteinExistence type="predicted"/>
<dbReference type="GeneID" id="8241495"/>
<feature type="compositionally biased region" description="Basic and acidic residues" evidence="1">
    <location>
        <begin position="537"/>
        <end position="569"/>
    </location>
</feature>
<organism evidence="2 3">
    <name type="scientific">Micromonas commoda (strain RCC299 / NOUM17 / CCMP2709)</name>
    <name type="common">Picoplanktonic green alga</name>
    <dbReference type="NCBI Taxonomy" id="296587"/>
    <lineage>
        <taxon>Eukaryota</taxon>
        <taxon>Viridiplantae</taxon>
        <taxon>Chlorophyta</taxon>
        <taxon>Mamiellophyceae</taxon>
        <taxon>Mamiellales</taxon>
        <taxon>Mamiellaceae</taxon>
        <taxon>Micromonas</taxon>
    </lineage>
</organism>
<gene>
    <name evidence="2" type="ORF">MICPUN_98663</name>
</gene>
<dbReference type="RefSeq" id="XP_002499810.1">
    <property type="nucleotide sequence ID" value="XM_002499764.1"/>
</dbReference>
<evidence type="ECO:0000313" key="2">
    <source>
        <dbReference type="EMBL" id="ACO61068.1"/>
    </source>
</evidence>
<feature type="region of interest" description="Disordered" evidence="1">
    <location>
        <begin position="187"/>
        <end position="463"/>
    </location>
</feature>
<feature type="compositionally biased region" description="Basic and acidic residues" evidence="1">
    <location>
        <begin position="449"/>
        <end position="459"/>
    </location>
</feature>
<dbReference type="AlphaFoldDB" id="C1DZ82"/>
<dbReference type="InParanoid" id="C1DZ82"/>
<evidence type="ECO:0000256" key="1">
    <source>
        <dbReference type="SAM" id="MobiDB-lite"/>
    </source>
</evidence>
<dbReference type="OrthoDB" id="10689436at2759"/>
<feature type="region of interest" description="Disordered" evidence="1">
    <location>
        <begin position="507"/>
        <end position="569"/>
    </location>
</feature>
<feature type="compositionally biased region" description="Basic and acidic residues" evidence="1">
    <location>
        <begin position="517"/>
        <end position="529"/>
    </location>
</feature>
<feature type="compositionally biased region" description="Low complexity" evidence="1">
    <location>
        <begin position="353"/>
        <end position="368"/>
    </location>
</feature>
<sequence>MAQSPARSPATRARQRTHDDEISRAMDKAMRARSETYEQFAARFPTATAPGSLPGGGVPPSELRNIMRDADDDELARYAVDRARIDAELARLNGPAIPDPNKTDEEFEAELAQFRAFAEEFGAFTKAFDEDGIPRGDRAAPFARTAGGSADDANARMVAEFKAAVMKGDADYGATGSRDDDLRVRAPVEGAHGNNDGDSNPTEPPRSRRSAFAVDRNGALLTVDTASSSHQTFVHPFDPNKPPSDLDTDDVSEGDVPFFLESPKMAKFDNWVPDEDTSEDEPSEEESEESEGSKPASSSDDTDDSEYEDDVEAAAMEEEKRLKAEMVPILGGLRGGGGVGGEKPSLKGYGSTSLAAPASADAVASPAAPLRPLTTVTGGYGSGGVSPSAEAAASRTSPFVTVKGDAHEDDDDEEDDEENEGRASSGMLKRARRRLRGPGRWAVDDDAEDAKAKADEKSKPNPAVNVDLVMFKIKCGKCAATLKIPAGVDVFRCPKCAAKLRVPVASGGAAGGAFAGKPEKEKQKEKEPPARTSPGRAAKELSEVAKATRDVIDRHRTERAREARREALGESRAELVRHVEFSKSLEDVIDEMCRQVSARTGVAAGA</sequence>
<feature type="compositionally biased region" description="Acidic residues" evidence="1">
    <location>
        <begin position="407"/>
        <end position="419"/>
    </location>
</feature>
<evidence type="ECO:0000313" key="3">
    <source>
        <dbReference type="Proteomes" id="UP000002009"/>
    </source>
</evidence>
<feature type="compositionally biased region" description="Gly residues" evidence="1">
    <location>
        <begin position="332"/>
        <end position="341"/>
    </location>
</feature>
<keyword evidence="3" id="KW-1185">Reference proteome</keyword>
<protein>
    <submittedName>
        <fullName evidence="2">Uncharacterized protein</fullName>
    </submittedName>
</protein>
<name>C1DZ82_MICCC</name>